<name>A0A2R6QED1_ACTCC</name>
<dbReference type="Pfam" id="PF16719">
    <property type="entry name" value="SAWADEE"/>
    <property type="match status" value="1"/>
</dbReference>
<keyword evidence="1" id="KW-0732">Signal</keyword>
<evidence type="ECO:0000256" key="1">
    <source>
        <dbReference type="SAM" id="SignalP"/>
    </source>
</evidence>
<sequence>MNRRALSLCVCVCVIVYSTQPLLVQRPATTASPRTVPIMSVDFSLYDLEFLSTADDAWYSVRVVLEDDALVVKLLNFAESADERFRPGDFELAEAVDEFVRRFRPISQQLQDRDCSRVVEGMAVCASFAFLDDDIRFYDAVVESVHYVDHSFTKEEECLCTFVLFWKHGPNEGNVTSAGIANVCLVQPFPQIDNRVASFTKMVKEKIEIASLISGSASDCNASLCTNVMPDKENSHSSIGEKSSLSQHGLQVKDGVRQFGSFVHLEEGRIGKCYEKILQDTDLGGESDMGEIVSHHFILIENLERNLSPASIMEFMHRQTSIAPQAYVFPSLSSESYTRGAIVLDCLKKLKTIRDFLNSPDHIVISSRGRPWVISENFLRHGPFRTTLESLMPISPNRSIVDELKVAHRGTKEYRTAKSRRDLFMDFIEHQHRLHKRLALEEKKILQLSAAD</sequence>
<feature type="signal peptide" evidence="1">
    <location>
        <begin position="1"/>
        <end position="21"/>
    </location>
</feature>
<evidence type="ECO:0000259" key="2">
    <source>
        <dbReference type="Pfam" id="PF16719"/>
    </source>
</evidence>
<dbReference type="OrthoDB" id="1866990at2759"/>
<reference evidence="3 4" key="1">
    <citation type="submission" date="2017-07" db="EMBL/GenBank/DDBJ databases">
        <title>An improved, manually edited Actinidia chinensis var. chinensis (kiwifruit) genome highlights the challenges associated with draft genomes and gene prediction in plants.</title>
        <authorList>
            <person name="Pilkington S."/>
            <person name="Crowhurst R."/>
            <person name="Hilario E."/>
            <person name="Nardozza S."/>
            <person name="Fraser L."/>
            <person name="Peng Y."/>
            <person name="Gunaseelan K."/>
            <person name="Simpson R."/>
            <person name="Tahir J."/>
            <person name="Deroles S."/>
            <person name="Templeton K."/>
            <person name="Luo Z."/>
            <person name="Davy M."/>
            <person name="Cheng C."/>
            <person name="Mcneilage M."/>
            <person name="Scaglione D."/>
            <person name="Liu Y."/>
            <person name="Zhang Q."/>
            <person name="Datson P."/>
            <person name="De Silva N."/>
            <person name="Gardiner S."/>
            <person name="Bassett H."/>
            <person name="Chagne D."/>
            <person name="Mccallum J."/>
            <person name="Dzierzon H."/>
            <person name="Deng C."/>
            <person name="Wang Y.-Y."/>
            <person name="Barron N."/>
            <person name="Manako K."/>
            <person name="Bowen J."/>
            <person name="Foster T."/>
            <person name="Erridge Z."/>
            <person name="Tiffin H."/>
            <person name="Waite C."/>
            <person name="Davies K."/>
            <person name="Grierson E."/>
            <person name="Laing W."/>
            <person name="Kirk R."/>
            <person name="Chen X."/>
            <person name="Wood M."/>
            <person name="Montefiori M."/>
            <person name="Brummell D."/>
            <person name="Schwinn K."/>
            <person name="Catanach A."/>
            <person name="Fullerton C."/>
            <person name="Li D."/>
            <person name="Meiyalaghan S."/>
            <person name="Nieuwenhuizen N."/>
            <person name="Read N."/>
            <person name="Prakash R."/>
            <person name="Hunter D."/>
            <person name="Zhang H."/>
            <person name="Mckenzie M."/>
            <person name="Knabel M."/>
            <person name="Harris A."/>
            <person name="Allan A."/>
            <person name="Chen A."/>
            <person name="Janssen B."/>
            <person name="Plunkett B."/>
            <person name="Dwamena C."/>
            <person name="Voogd C."/>
            <person name="Leif D."/>
            <person name="Lafferty D."/>
            <person name="Souleyre E."/>
            <person name="Varkonyi-Gasic E."/>
            <person name="Gambi F."/>
            <person name="Hanley J."/>
            <person name="Yao J.-L."/>
            <person name="Cheung J."/>
            <person name="David K."/>
            <person name="Warren B."/>
            <person name="Marsh K."/>
            <person name="Snowden K."/>
            <person name="Lin-Wang K."/>
            <person name="Brian L."/>
            <person name="Martinez-Sanchez M."/>
            <person name="Wang M."/>
            <person name="Ileperuma N."/>
            <person name="Macnee N."/>
            <person name="Campin R."/>
            <person name="Mcatee P."/>
            <person name="Drummond R."/>
            <person name="Espley R."/>
            <person name="Ireland H."/>
            <person name="Wu R."/>
            <person name="Atkinson R."/>
            <person name="Karunairetnam S."/>
            <person name="Bulley S."/>
            <person name="Chunkath S."/>
            <person name="Hanley Z."/>
            <person name="Storey R."/>
            <person name="Thrimawithana A."/>
            <person name="Thomson S."/>
            <person name="David C."/>
            <person name="Testolin R."/>
        </authorList>
    </citation>
    <scope>NUCLEOTIDE SEQUENCE [LARGE SCALE GENOMIC DNA]</scope>
    <source>
        <strain evidence="4">cv. Red5</strain>
        <tissue evidence="3">Young leaf</tissue>
    </source>
</reference>
<protein>
    <submittedName>
        <fullName evidence="3">Cytosol aminopeptidase</fullName>
    </submittedName>
</protein>
<feature type="domain" description="SAWADEE" evidence="2">
    <location>
        <begin position="46"/>
        <end position="184"/>
    </location>
</feature>
<reference evidence="4" key="2">
    <citation type="journal article" date="2018" name="BMC Genomics">
        <title>A manually annotated Actinidia chinensis var. chinensis (kiwifruit) genome highlights the challenges associated with draft genomes and gene prediction in plants.</title>
        <authorList>
            <person name="Pilkington S.M."/>
            <person name="Crowhurst R."/>
            <person name="Hilario E."/>
            <person name="Nardozza S."/>
            <person name="Fraser L."/>
            <person name="Peng Y."/>
            <person name="Gunaseelan K."/>
            <person name="Simpson R."/>
            <person name="Tahir J."/>
            <person name="Deroles S.C."/>
            <person name="Templeton K."/>
            <person name="Luo Z."/>
            <person name="Davy M."/>
            <person name="Cheng C."/>
            <person name="McNeilage M."/>
            <person name="Scaglione D."/>
            <person name="Liu Y."/>
            <person name="Zhang Q."/>
            <person name="Datson P."/>
            <person name="De Silva N."/>
            <person name="Gardiner S.E."/>
            <person name="Bassett H."/>
            <person name="Chagne D."/>
            <person name="McCallum J."/>
            <person name="Dzierzon H."/>
            <person name="Deng C."/>
            <person name="Wang Y.Y."/>
            <person name="Barron L."/>
            <person name="Manako K."/>
            <person name="Bowen J."/>
            <person name="Foster T.M."/>
            <person name="Erridge Z.A."/>
            <person name="Tiffin H."/>
            <person name="Waite C.N."/>
            <person name="Davies K.M."/>
            <person name="Grierson E.P."/>
            <person name="Laing W.A."/>
            <person name="Kirk R."/>
            <person name="Chen X."/>
            <person name="Wood M."/>
            <person name="Montefiori M."/>
            <person name="Brummell D.A."/>
            <person name="Schwinn K.E."/>
            <person name="Catanach A."/>
            <person name="Fullerton C."/>
            <person name="Li D."/>
            <person name="Meiyalaghan S."/>
            <person name="Nieuwenhuizen N."/>
            <person name="Read N."/>
            <person name="Prakash R."/>
            <person name="Hunter D."/>
            <person name="Zhang H."/>
            <person name="McKenzie M."/>
            <person name="Knabel M."/>
            <person name="Harris A."/>
            <person name="Allan A.C."/>
            <person name="Gleave A."/>
            <person name="Chen A."/>
            <person name="Janssen B.J."/>
            <person name="Plunkett B."/>
            <person name="Ampomah-Dwamena C."/>
            <person name="Voogd C."/>
            <person name="Leif D."/>
            <person name="Lafferty D."/>
            <person name="Souleyre E.J.F."/>
            <person name="Varkonyi-Gasic E."/>
            <person name="Gambi F."/>
            <person name="Hanley J."/>
            <person name="Yao J.L."/>
            <person name="Cheung J."/>
            <person name="David K.M."/>
            <person name="Warren B."/>
            <person name="Marsh K."/>
            <person name="Snowden K.C."/>
            <person name="Lin-Wang K."/>
            <person name="Brian L."/>
            <person name="Martinez-Sanchez M."/>
            <person name="Wang M."/>
            <person name="Ileperuma N."/>
            <person name="Macnee N."/>
            <person name="Campin R."/>
            <person name="McAtee P."/>
            <person name="Drummond R.S.M."/>
            <person name="Espley R.V."/>
            <person name="Ireland H.S."/>
            <person name="Wu R."/>
            <person name="Atkinson R.G."/>
            <person name="Karunairetnam S."/>
            <person name="Bulley S."/>
            <person name="Chunkath S."/>
            <person name="Hanley Z."/>
            <person name="Storey R."/>
            <person name="Thrimawithana A.H."/>
            <person name="Thomson S."/>
            <person name="David C."/>
            <person name="Testolin R."/>
            <person name="Huang H."/>
            <person name="Hellens R.P."/>
            <person name="Schaffer R.J."/>
        </authorList>
    </citation>
    <scope>NUCLEOTIDE SEQUENCE [LARGE SCALE GENOMIC DNA]</scope>
    <source>
        <strain evidence="4">cv. Red5</strain>
    </source>
</reference>
<dbReference type="Gramene" id="PSS06470">
    <property type="protein sequence ID" value="PSS06470"/>
    <property type="gene ID" value="CEY00_Acc19168"/>
</dbReference>
<dbReference type="PANTHER" id="PTHR36384">
    <property type="entry name" value="SAWADEE PROTEIN"/>
    <property type="match status" value="1"/>
</dbReference>
<gene>
    <name evidence="3" type="ORF">CEY00_Acc19168</name>
</gene>
<dbReference type="EMBL" id="NKQK01000017">
    <property type="protein sequence ID" value="PSS06470.1"/>
    <property type="molecule type" value="Genomic_DNA"/>
</dbReference>
<dbReference type="GO" id="GO:0003682">
    <property type="term" value="F:chromatin binding"/>
    <property type="evidence" value="ECO:0007669"/>
    <property type="project" value="InterPro"/>
</dbReference>
<keyword evidence="3" id="KW-0645">Protease</keyword>
<dbReference type="InterPro" id="IPR032001">
    <property type="entry name" value="SAWADEE_dom"/>
</dbReference>
<dbReference type="GO" id="GO:0004177">
    <property type="term" value="F:aminopeptidase activity"/>
    <property type="evidence" value="ECO:0007669"/>
    <property type="project" value="UniProtKB-KW"/>
</dbReference>
<proteinExistence type="predicted"/>
<keyword evidence="4" id="KW-1185">Reference proteome</keyword>
<dbReference type="AlphaFoldDB" id="A0A2R6QED1"/>
<organism evidence="3 4">
    <name type="scientific">Actinidia chinensis var. chinensis</name>
    <name type="common">Chinese soft-hair kiwi</name>
    <dbReference type="NCBI Taxonomy" id="1590841"/>
    <lineage>
        <taxon>Eukaryota</taxon>
        <taxon>Viridiplantae</taxon>
        <taxon>Streptophyta</taxon>
        <taxon>Embryophyta</taxon>
        <taxon>Tracheophyta</taxon>
        <taxon>Spermatophyta</taxon>
        <taxon>Magnoliopsida</taxon>
        <taxon>eudicotyledons</taxon>
        <taxon>Gunneridae</taxon>
        <taxon>Pentapetalae</taxon>
        <taxon>asterids</taxon>
        <taxon>Ericales</taxon>
        <taxon>Actinidiaceae</taxon>
        <taxon>Actinidia</taxon>
    </lineage>
</organism>
<keyword evidence="3" id="KW-0031">Aminopeptidase</keyword>
<accession>A0A2R6QED1</accession>
<comment type="caution">
    <text evidence="3">The sequence shown here is derived from an EMBL/GenBank/DDBJ whole genome shotgun (WGS) entry which is preliminary data.</text>
</comment>
<feature type="chain" id="PRO_5015355344" evidence="1">
    <location>
        <begin position="22"/>
        <end position="452"/>
    </location>
</feature>
<dbReference type="STRING" id="1590841.A0A2R6QED1"/>
<dbReference type="Proteomes" id="UP000241394">
    <property type="component" value="Chromosome LG17"/>
</dbReference>
<keyword evidence="3" id="KW-0378">Hydrolase</keyword>
<evidence type="ECO:0000313" key="4">
    <source>
        <dbReference type="Proteomes" id="UP000241394"/>
    </source>
</evidence>
<evidence type="ECO:0000313" key="3">
    <source>
        <dbReference type="EMBL" id="PSS06470.1"/>
    </source>
</evidence>
<dbReference type="Gene3D" id="2.30.30.140">
    <property type="match status" value="1"/>
</dbReference>
<dbReference type="InParanoid" id="A0A2R6QED1"/>
<dbReference type="PANTHER" id="PTHR36384:SF1">
    <property type="entry name" value="SAWADEE PROTEIN"/>
    <property type="match status" value="1"/>
</dbReference>
<dbReference type="OMA" id="PCPSYMP"/>